<comment type="caution">
    <text evidence="1">The sequence shown here is derived from an EMBL/GenBank/DDBJ whole genome shotgun (WGS) entry which is preliminary data.</text>
</comment>
<proteinExistence type="predicted"/>
<reference evidence="1 2" key="1">
    <citation type="submission" date="2023-05" db="EMBL/GenBank/DDBJ databases">
        <title>Sedimentitalea sp. nov. JM2-8.</title>
        <authorList>
            <person name="Huang J."/>
        </authorList>
    </citation>
    <scope>NUCLEOTIDE SEQUENCE [LARGE SCALE GENOMIC DNA]</scope>
    <source>
        <strain evidence="1 2">JM2-8</strain>
    </source>
</reference>
<dbReference type="RefSeq" id="WP_284484668.1">
    <property type="nucleotide sequence ID" value="NZ_JASNJE010000005.1"/>
</dbReference>
<gene>
    <name evidence="1" type="ORF">QO034_06395</name>
</gene>
<organism evidence="1 2">
    <name type="scientific">Sedimentitalea xiamensis</name>
    <dbReference type="NCBI Taxonomy" id="3050037"/>
    <lineage>
        <taxon>Bacteria</taxon>
        <taxon>Pseudomonadati</taxon>
        <taxon>Pseudomonadota</taxon>
        <taxon>Alphaproteobacteria</taxon>
        <taxon>Rhodobacterales</taxon>
        <taxon>Paracoccaceae</taxon>
        <taxon>Sedimentitalea</taxon>
    </lineage>
</organism>
<accession>A0ABT7FC90</accession>
<keyword evidence="2" id="KW-1185">Reference proteome</keyword>
<evidence type="ECO:0000313" key="1">
    <source>
        <dbReference type="EMBL" id="MDK3072733.1"/>
    </source>
</evidence>
<sequence length="138" mass="15184">MTNQAKMTLEERIVQTLKSDHLMKLVGDEDAITELVERAIKEGLFQPRRVPKSYGGYDEADSPVVDAARSVAEEAASRLAEKITISVMEDDGFRAQVRTAMIAAIPHVMMTAFESQMKAAAQAAAYDEVVILRDQLNG</sequence>
<name>A0ABT7FC90_9RHOB</name>
<dbReference type="Proteomes" id="UP001227126">
    <property type="component" value="Unassembled WGS sequence"/>
</dbReference>
<dbReference type="EMBL" id="JASNJE010000005">
    <property type="protein sequence ID" value="MDK3072733.1"/>
    <property type="molecule type" value="Genomic_DNA"/>
</dbReference>
<evidence type="ECO:0000313" key="2">
    <source>
        <dbReference type="Proteomes" id="UP001227126"/>
    </source>
</evidence>
<protein>
    <submittedName>
        <fullName evidence="1">Uncharacterized protein</fullName>
    </submittedName>
</protein>